<comment type="caution">
    <text evidence="1">The sequence shown here is derived from an EMBL/GenBank/DDBJ whole genome shotgun (WGS) entry which is preliminary data.</text>
</comment>
<evidence type="ECO:0000313" key="2">
    <source>
        <dbReference type="Proteomes" id="UP000440713"/>
    </source>
</evidence>
<name>A0A6N7X2E1_9FIRM</name>
<dbReference type="RefSeq" id="WP_154537658.1">
    <property type="nucleotide sequence ID" value="NZ_JAQYHJ010000142.1"/>
</dbReference>
<dbReference type="EMBL" id="VUNE01000002">
    <property type="protein sequence ID" value="MST62261.1"/>
    <property type="molecule type" value="Genomic_DNA"/>
</dbReference>
<organism evidence="1 2">
    <name type="scientific">Peptostreptococcus porci</name>
    <dbReference type="NCBI Taxonomy" id="2652282"/>
    <lineage>
        <taxon>Bacteria</taxon>
        <taxon>Bacillati</taxon>
        <taxon>Bacillota</taxon>
        <taxon>Clostridia</taxon>
        <taxon>Peptostreptococcales</taxon>
        <taxon>Peptostreptococcaceae</taxon>
        <taxon>Peptostreptococcus</taxon>
    </lineage>
</organism>
<keyword evidence="2" id="KW-1185">Reference proteome</keyword>
<dbReference type="Proteomes" id="UP000440713">
    <property type="component" value="Unassembled WGS sequence"/>
</dbReference>
<evidence type="ECO:0000313" key="1">
    <source>
        <dbReference type="EMBL" id="MST62261.1"/>
    </source>
</evidence>
<protein>
    <submittedName>
        <fullName evidence="1">C_GCAxxG_C_C family protein</fullName>
    </submittedName>
</protein>
<dbReference type="InterPro" id="IPR010181">
    <property type="entry name" value="CGCAxxGCC_motif"/>
</dbReference>
<sequence>MNKEQVIEMFKEGLDCGQVITLAIAEELGLDKELALKSAAPFGGGIFEADICGSYVGGLIALGFKYGHSNPGDMETKGQMISKIFQYKEKFNQLHQSHTCAGILGYNLTIPEESKIIEEKNLMFTVCPQLVLDVIDIVKNL</sequence>
<gene>
    <name evidence="1" type="ORF">FYJ71_04635</name>
</gene>
<proteinExistence type="predicted"/>
<accession>A0A6N7X2E1</accession>
<dbReference type="Pfam" id="PF09719">
    <property type="entry name" value="C_GCAxxG_C_C"/>
    <property type="match status" value="1"/>
</dbReference>
<reference evidence="1 2" key="1">
    <citation type="submission" date="2019-08" db="EMBL/GenBank/DDBJ databases">
        <title>In-depth cultivation of the pig gut microbiome towards novel bacterial diversity and tailored functional studies.</title>
        <authorList>
            <person name="Wylensek D."/>
            <person name="Hitch T.C.A."/>
            <person name="Clavel T."/>
        </authorList>
    </citation>
    <scope>NUCLEOTIDE SEQUENCE [LARGE SCALE GENOMIC DNA]</scope>
    <source>
        <strain evidence="1 2">WCA-SAB-591-4A-A</strain>
    </source>
</reference>
<dbReference type="AlphaFoldDB" id="A0A6N7X2E1"/>